<dbReference type="GO" id="GO:0030674">
    <property type="term" value="F:protein-macromolecule adaptor activity"/>
    <property type="evidence" value="ECO:0007669"/>
    <property type="project" value="TreeGrafter"/>
</dbReference>
<keyword evidence="3" id="KW-0479">Metal-binding</keyword>
<dbReference type="AlphaFoldDB" id="A0AAW0FTL3"/>
<dbReference type="PANTHER" id="PTHR23323:SF24">
    <property type="entry name" value="VACUOLAR PROTEIN SORTING-ASSOCIATED PROTEIN 11 HOMOLOG"/>
    <property type="match status" value="1"/>
</dbReference>
<keyword evidence="5" id="KW-0862">Zinc</keyword>
<comment type="subcellular location">
    <subcellularLocation>
        <location evidence="1">Endomembrane system</location>
        <topology evidence="1">Peripheral membrane protein</topology>
    </subcellularLocation>
</comment>
<keyword evidence="11" id="KW-1185">Reference proteome</keyword>
<organism evidence="10 11">
    <name type="scientific">Cerrena zonata</name>
    <dbReference type="NCBI Taxonomy" id="2478898"/>
    <lineage>
        <taxon>Eukaryota</taxon>
        <taxon>Fungi</taxon>
        <taxon>Dikarya</taxon>
        <taxon>Basidiomycota</taxon>
        <taxon>Agaricomycotina</taxon>
        <taxon>Agaricomycetes</taxon>
        <taxon>Polyporales</taxon>
        <taxon>Cerrenaceae</taxon>
        <taxon>Cerrena</taxon>
    </lineage>
</organism>
<dbReference type="Gene3D" id="3.30.40.10">
    <property type="entry name" value="Zinc/RING finger domain, C3HC4 (zinc finger)"/>
    <property type="match status" value="1"/>
</dbReference>
<keyword evidence="4 7" id="KW-0863">Zinc-finger</keyword>
<evidence type="ECO:0000256" key="2">
    <source>
        <dbReference type="ARBA" id="ARBA00007070"/>
    </source>
</evidence>
<evidence type="ECO:0000259" key="9">
    <source>
        <dbReference type="PROSITE" id="PS50089"/>
    </source>
</evidence>
<evidence type="ECO:0000256" key="1">
    <source>
        <dbReference type="ARBA" id="ARBA00004184"/>
    </source>
</evidence>
<evidence type="ECO:0000256" key="5">
    <source>
        <dbReference type="ARBA" id="ARBA00022833"/>
    </source>
</evidence>
<dbReference type="Pfam" id="PF17122">
    <property type="entry name" value="zf-C3H2C3"/>
    <property type="match status" value="1"/>
</dbReference>
<feature type="domain" description="RING-type" evidence="9">
    <location>
        <begin position="399"/>
        <end position="434"/>
    </location>
</feature>
<evidence type="ECO:0000256" key="7">
    <source>
        <dbReference type="PROSITE-ProRule" id="PRU00175"/>
    </source>
</evidence>
<accession>A0AAW0FTL3</accession>
<evidence type="ECO:0000256" key="8">
    <source>
        <dbReference type="SAM" id="MobiDB-lite"/>
    </source>
</evidence>
<evidence type="ECO:0000256" key="6">
    <source>
        <dbReference type="ARBA" id="ARBA00023136"/>
    </source>
</evidence>
<dbReference type="InterPro" id="IPR024763">
    <property type="entry name" value="VPS11_C"/>
</dbReference>
<dbReference type="GO" id="GO:0007032">
    <property type="term" value="P:endosome organization"/>
    <property type="evidence" value="ECO:0007669"/>
    <property type="project" value="TreeGrafter"/>
</dbReference>
<evidence type="ECO:0000313" key="11">
    <source>
        <dbReference type="Proteomes" id="UP001385951"/>
    </source>
</evidence>
<name>A0AAW0FTL3_9APHY</name>
<keyword evidence="6" id="KW-0472">Membrane</keyword>
<dbReference type="GO" id="GO:0030897">
    <property type="term" value="C:HOPS complex"/>
    <property type="evidence" value="ECO:0007669"/>
    <property type="project" value="TreeGrafter"/>
</dbReference>
<feature type="compositionally biased region" description="Polar residues" evidence="8">
    <location>
        <begin position="50"/>
        <end position="59"/>
    </location>
</feature>
<reference evidence="10 11" key="1">
    <citation type="submission" date="2022-09" db="EMBL/GenBank/DDBJ databases">
        <authorList>
            <person name="Palmer J.M."/>
        </authorList>
    </citation>
    <scope>NUCLEOTIDE SEQUENCE [LARGE SCALE GENOMIC DNA]</scope>
    <source>
        <strain evidence="10 11">DSM 7382</strain>
    </source>
</reference>
<sequence length="489" mass="54380">MGTEAAEGNLARYGRAMLNSLPEETTELLIDVCTSLTPLTIDTDEPQGLPSRQPSTSGGPSYLSYLALNRDRGVSPTAASAPALPAGDRSSQQDSPHESRTATPPPGTPTNGQPNPIQARVTSVKRPSPRIYFPHFIDHKEKFVQFLESVALKRWGQRLEESAVPVVVENDPFADPQAEQSDQVAVWNTLLELYLSSAMSAEESKKQAFIDKALKILKSEDIPCDSTHALILCSTQNFTLGLVLLWEKLGMYEDVVRFWIDKYREGGDDASNASPEVIRCLDQYGVEHPHLYPLVLRFLTSSPELLSKHTADVTKMLEYIDEEKIMPPLSVVQVLSRNGVASVGLVKQWLVSRIREAQDEIDTDQKLIDSYRTETDTKLKQVESLSDSDHPRVFHVTQCTACKGQLDLPSVHFMCNHSYHQRCLGEHDTECPNCARSHGMIREIRRNNERLADQHDVYLSEVKDGGFAAVAAGFGRGIMNLSRTEPLAI</sequence>
<dbReference type="Pfam" id="PF23356">
    <property type="entry name" value="TPR_PEP5_VPS11"/>
    <property type="match status" value="1"/>
</dbReference>
<dbReference type="GO" id="GO:0007033">
    <property type="term" value="P:vacuole organization"/>
    <property type="evidence" value="ECO:0007669"/>
    <property type="project" value="TreeGrafter"/>
</dbReference>
<evidence type="ECO:0000256" key="4">
    <source>
        <dbReference type="ARBA" id="ARBA00022771"/>
    </source>
</evidence>
<comment type="caution">
    <text evidence="10">The sequence shown here is derived from an EMBL/GenBank/DDBJ whole genome shotgun (WGS) entry which is preliminary data.</text>
</comment>
<dbReference type="GO" id="GO:0006904">
    <property type="term" value="P:vesicle docking involved in exocytosis"/>
    <property type="evidence" value="ECO:0007669"/>
    <property type="project" value="TreeGrafter"/>
</dbReference>
<proteinExistence type="inferred from homology"/>
<comment type="similarity">
    <text evidence="2">Belongs to the VPS11 family.</text>
</comment>
<dbReference type="InterPro" id="IPR013083">
    <property type="entry name" value="Znf_RING/FYVE/PHD"/>
</dbReference>
<dbReference type="EMBL" id="JASBNA010000022">
    <property type="protein sequence ID" value="KAK7684968.1"/>
    <property type="molecule type" value="Genomic_DNA"/>
</dbReference>
<dbReference type="PROSITE" id="PS50089">
    <property type="entry name" value="ZF_RING_2"/>
    <property type="match status" value="1"/>
</dbReference>
<feature type="compositionally biased region" description="Low complexity" evidence="8">
    <location>
        <begin position="75"/>
        <end position="86"/>
    </location>
</feature>
<dbReference type="GO" id="GO:0048284">
    <property type="term" value="P:organelle fusion"/>
    <property type="evidence" value="ECO:0007669"/>
    <property type="project" value="TreeGrafter"/>
</dbReference>
<dbReference type="PANTHER" id="PTHR23323">
    <property type="entry name" value="VACUOLAR PROTEIN SORTING-ASSOCIATED PROTEIN"/>
    <property type="match status" value="1"/>
</dbReference>
<gene>
    <name evidence="10" type="ORF">QCA50_011803</name>
</gene>
<dbReference type="InterPro" id="IPR001841">
    <property type="entry name" value="Znf_RING"/>
</dbReference>
<dbReference type="InterPro" id="IPR057308">
    <property type="entry name" value="CHCR_PEP5_VPS11"/>
</dbReference>
<dbReference type="Pfam" id="PF12451">
    <property type="entry name" value="VPS11_C"/>
    <property type="match status" value="1"/>
</dbReference>
<evidence type="ECO:0000313" key="10">
    <source>
        <dbReference type="EMBL" id="KAK7684968.1"/>
    </source>
</evidence>
<protein>
    <recommendedName>
        <fullName evidence="9">RING-type domain-containing protein</fullName>
    </recommendedName>
</protein>
<dbReference type="SUPFAM" id="SSF57850">
    <property type="entry name" value="RING/U-box"/>
    <property type="match status" value="1"/>
</dbReference>
<dbReference type="CDD" id="cd16688">
    <property type="entry name" value="RING-H2_Vps11"/>
    <property type="match status" value="1"/>
</dbReference>
<dbReference type="GO" id="GO:0008270">
    <property type="term" value="F:zinc ion binding"/>
    <property type="evidence" value="ECO:0007669"/>
    <property type="project" value="UniProtKB-KW"/>
</dbReference>
<evidence type="ECO:0000256" key="3">
    <source>
        <dbReference type="ARBA" id="ARBA00022723"/>
    </source>
</evidence>
<feature type="region of interest" description="Disordered" evidence="8">
    <location>
        <begin position="39"/>
        <end position="123"/>
    </location>
</feature>
<dbReference type="Proteomes" id="UP001385951">
    <property type="component" value="Unassembled WGS sequence"/>
</dbReference>
<dbReference type="GO" id="GO:0005768">
    <property type="term" value="C:endosome"/>
    <property type="evidence" value="ECO:0007669"/>
    <property type="project" value="TreeGrafter"/>
</dbReference>